<keyword evidence="4" id="KW-1185">Reference proteome</keyword>
<comment type="caution">
    <text evidence="3">The sequence shown here is derived from an EMBL/GenBank/DDBJ whole genome shotgun (WGS) entry which is preliminary data.</text>
</comment>
<dbReference type="Proteomes" id="UP001600894">
    <property type="component" value="Unassembled WGS sequence"/>
</dbReference>
<dbReference type="PANTHER" id="PTHR34220:SF7">
    <property type="entry name" value="SENSOR HISTIDINE KINASE YPDA"/>
    <property type="match status" value="1"/>
</dbReference>
<keyword evidence="3" id="KW-0418">Kinase</keyword>
<evidence type="ECO:0000313" key="3">
    <source>
        <dbReference type="EMBL" id="GAA6267269.1"/>
    </source>
</evidence>
<dbReference type="GO" id="GO:0016301">
    <property type="term" value="F:kinase activity"/>
    <property type="evidence" value="ECO:0007669"/>
    <property type="project" value="UniProtKB-KW"/>
</dbReference>
<proteinExistence type="predicted"/>
<dbReference type="InterPro" id="IPR010559">
    <property type="entry name" value="Sig_transdc_His_kin_internal"/>
</dbReference>
<feature type="domain" description="Signal transduction histidine kinase internal region" evidence="2">
    <location>
        <begin position="396"/>
        <end position="475"/>
    </location>
</feature>
<dbReference type="SUPFAM" id="SSF55874">
    <property type="entry name" value="ATPase domain of HSP90 chaperone/DNA topoisomerase II/histidine kinase"/>
    <property type="match status" value="1"/>
</dbReference>
<dbReference type="InterPro" id="IPR050640">
    <property type="entry name" value="Bact_2-comp_sensor_kinase"/>
</dbReference>
<keyword evidence="3" id="KW-0808">Transferase</keyword>
<dbReference type="Gene3D" id="6.10.340.10">
    <property type="match status" value="1"/>
</dbReference>
<reference evidence="3 4" key="1">
    <citation type="submission" date="2024-04" db="EMBL/GenBank/DDBJ databases">
        <title>Defined microbial consortia suppress multidrug-resistant proinflammatory Enterobacteriaceae via ecological control.</title>
        <authorList>
            <person name="Furuichi M."/>
            <person name="Kawaguchi T."/>
            <person name="Pust M."/>
            <person name="Yasuma K."/>
            <person name="Plichta D."/>
            <person name="Hasegawa N."/>
            <person name="Ohya T."/>
            <person name="Bhattarai S."/>
            <person name="Sasajima S."/>
            <person name="Aoto Y."/>
            <person name="Tuganbaev T."/>
            <person name="Yaginuma M."/>
            <person name="Ueda M."/>
            <person name="Okahashi N."/>
            <person name="Amafuji K."/>
            <person name="Kiridooshi Y."/>
            <person name="Sugita K."/>
            <person name="Strazar M."/>
            <person name="Skelly A."/>
            <person name="Suda W."/>
            <person name="Hattori M."/>
            <person name="Nakamoto N."/>
            <person name="Caballero S."/>
            <person name="Norman J."/>
            <person name="Olle B."/>
            <person name="Tanoue T."/>
            <person name="Arita M."/>
            <person name="Bucci V."/>
            <person name="Atarashi K."/>
            <person name="Xavier R."/>
            <person name="Honda K."/>
        </authorList>
    </citation>
    <scope>NUCLEOTIDE SEQUENCE [LARGE SCALE GENOMIC DNA]</scope>
    <source>
        <strain evidence="4">f13</strain>
    </source>
</reference>
<organism evidence="3 4">
    <name type="scientific">Enterocloster alcoholdehydrogenati</name>
    <dbReference type="NCBI Taxonomy" id="2547410"/>
    <lineage>
        <taxon>Bacteria</taxon>
        <taxon>Bacillati</taxon>
        <taxon>Bacillota</taxon>
        <taxon>Clostridia</taxon>
        <taxon>Lachnospirales</taxon>
        <taxon>Lachnospiraceae</taxon>
        <taxon>Enterocloster</taxon>
    </lineage>
</organism>
<dbReference type="PANTHER" id="PTHR34220">
    <property type="entry name" value="SENSOR HISTIDINE KINASE YPDA"/>
    <property type="match status" value="1"/>
</dbReference>
<evidence type="ECO:0000259" key="2">
    <source>
        <dbReference type="Pfam" id="PF06580"/>
    </source>
</evidence>
<sequence length="609" mass="68799">MAHSLKRFSGSIGRTIRYKLNNLPLFQKMLFIVLNNVFLIVVLSLLSLCLCAAAYNRLLYQTTAGNLTHSAYTISDSLKSIEAVSSSIIAAPEIQSSLSDIAESDDRAAWTNANRIINNSLQMYHSSVKDNGVSFLMIQNDHFHNSTYTVWKNKLSQESLQAAVRVAEGKKGAAAWIPADPGSNALLMSREIRKIDNVDLSHLGTLIIYVDLNQIIRKANAAAAQFSDSQYILCTGNSQIYVPEAFSREEIEKIVSSSLEKYQTLTLDSHSYFTVRNTIPDYGLDYYSLVSYDEITRTLHSSMAFIFFMLFAGVILIVVISYCLIRSILKHFNILIGKMDTFSRNEAALLSTKYDSDYAYRKDEIGRLHQCFERMTERIQHLVNTNYVNEILAREAQIKALESQINPHFLYNTLESINWRAKAAGNREISLMTESLGALLRAALSNKKSLVTLSYELNLIQCYITIQQIRFEERLDYRTQIPEHVKDALIPPLTLQPLVENSIHYALEEIMETCYITIMAEAIPEDACDSTPRLRILVKNSGSAFDDNLLELLRTERKQPNRSGIGLLNIDKRIKLLFGDAYGLSLYNEEDCAVAAIIIPYCTEEPVSC</sequence>
<evidence type="ECO:0000313" key="4">
    <source>
        <dbReference type="Proteomes" id="UP001600894"/>
    </source>
</evidence>
<evidence type="ECO:0000256" key="1">
    <source>
        <dbReference type="SAM" id="Phobius"/>
    </source>
</evidence>
<name>A0ABQ0ATA8_9FIRM</name>
<dbReference type="RefSeq" id="WP_390468976.1">
    <property type="nucleotide sequence ID" value="NZ_BAABXL010000001.1"/>
</dbReference>
<feature type="transmembrane region" description="Helical" evidence="1">
    <location>
        <begin position="303"/>
        <end position="325"/>
    </location>
</feature>
<protein>
    <submittedName>
        <fullName evidence="3">Two-component system sensor histidine kinase YesM</fullName>
    </submittedName>
</protein>
<keyword evidence="1" id="KW-0472">Membrane</keyword>
<keyword evidence="1" id="KW-1133">Transmembrane helix</keyword>
<feature type="transmembrane region" description="Helical" evidence="1">
    <location>
        <begin position="29"/>
        <end position="55"/>
    </location>
</feature>
<accession>A0ABQ0ATA8</accession>
<dbReference type="Pfam" id="PF06580">
    <property type="entry name" value="His_kinase"/>
    <property type="match status" value="1"/>
</dbReference>
<dbReference type="InterPro" id="IPR036890">
    <property type="entry name" value="HATPase_C_sf"/>
</dbReference>
<dbReference type="Gene3D" id="3.30.565.10">
    <property type="entry name" value="Histidine kinase-like ATPase, C-terminal domain"/>
    <property type="match status" value="1"/>
</dbReference>
<keyword evidence="1" id="KW-0812">Transmembrane</keyword>
<dbReference type="EMBL" id="BAABXL010000001">
    <property type="protein sequence ID" value="GAA6267269.1"/>
    <property type="molecule type" value="Genomic_DNA"/>
</dbReference>
<gene>
    <name evidence="3" type="primary">yesM</name>
    <name evidence="3" type="ORF">F130042H8_03290</name>
</gene>